<protein>
    <recommendedName>
        <fullName evidence="8">Regucalcin</fullName>
        <ecNumber evidence="7">3.1.1.17</ecNumber>
    </recommendedName>
    <alternativeName>
        <fullName evidence="13">Gluconolactonase</fullName>
    </alternativeName>
</protein>
<evidence type="ECO:0000256" key="9">
    <source>
        <dbReference type="ARBA" id="ARBA00022490"/>
    </source>
</evidence>
<dbReference type="InterPro" id="IPR011042">
    <property type="entry name" value="6-blade_b-propeller_TolB-like"/>
</dbReference>
<comment type="cofactor">
    <cofactor evidence="3">
        <name>Mn(2+)</name>
        <dbReference type="ChEBI" id="CHEBI:29035"/>
    </cofactor>
</comment>
<evidence type="ECO:0000256" key="7">
    <source>
        <dbReference type="ARBA" id="ARBA00013227"/>
    </source>
</evidence>
<proteinExistence type="inferred from homology"/>
<name>A0AA38MFA9_9CUCU</name>
<keyword evidence="10 15" id="KW-0479">Metal-binding</keyword>
<evidence type="ECO:0000256" key="15">
    <source>
        <dbReference type="PIRSR" id="PIRSR605511-2"/>
    </source>
</evidence>
<dbReference type="InterPro" id="IPR013658">
    <property type="entry name" value="SGL"/>
</dbReference>
<dbReference type="EC" id="3.1.1.17" evidence="7"/>
<dbReference type="GO" id="GO:0005509">
    <property type="term" value="F:calcium ion binding"/>
    <property type="evidence" value="ECO:0007669"/>
    <property type="project" value="TreeGrafter"/>
</dbReference>
<keyword evidence="11" id="KW-0378">Hydrolase</keyword>
<dbReference type="AlphaFoldDB" id="A0AA38MFA9"/>
<evidence type="ECO:0000256" key="2">
    <source>
        <dbReference type="ARBA" id="ARBA00001913"/>
    </source>
</evidence>
<feature type="binding site" evidence="15">
    <location>
        <position position="158"/>
    </location>
    <ligand>
        <name>a divalent metal cation</name>
        <dbReference type="ChEBI" id="CHEBI:60240"/>
    </ligand>
</feature>
<dbReference type="PANTHER" id="PTHR10907">
    <property type="entry name" value="REGUCALCIN"/>
    <property type="match status" value="1"/>
</dbReference>
<comment type="cofactor">
    <cofactor evidence="4">
        <name>Mg(2+)</name>
        <dbReference type="ChEBI" id="CHEBI:18420"/>
    </cofactor>
</comment>
<evidence type="ECO:0000256" key="12">
    <source>
        <dbReference type="ARBA" id="ARBA00022837"/>
    </source>
</evidence>
<evidence type="ECO:0000256" key="14">
    <source>
        <dbReference type="PIRSR" id="PIRSR605511-1"/>
    </source>
</evidence>
<evidence type="ECO:0000256" key="8">
    <source>
        <dbReference type="ARBA" id="ARBA00016808"/>
    </source>
</evidence>
<evidence type="ECO:0000256" key="1">
    <source>
        <dbReference type="ARBA" id="ARBA00001589"/>
    </source>
</evidence>
<keyword evidence="9" id="KW-0963">Cytoplasm</keyword>
<evidence type="ECO:0000256" key="4">
    <source>
        <dbReference type="ARBA" id="ARBA00001946"/>
    </source>
</evidence>
<feature type="binding site" evidence="15">
    <location>
        <position position="210"/>
    </location>
    <ligand>
        <name>a divalent metal cation</name>
        <dbReference type="ChEBI" id="CHEBI:60240"/>
    </ligand>
</feature>
<comment type="catalytic activity">
    <reaction evidence="1">
        <text>D-glucono-1,5-lactone + H2O = D-gluconate + H(+)</text>
        <dbReference type="Rhea" id="RHEA:10440"/>
        <dbReference type="ChEBI" id="CHEBI:15377"/>
        <dbReference type="ChEBI" id="CHEBI:15378"/>
        <dbReference type="ChEBI" id="CHEBI:16217"/>
        <dbReference type="ChEBI" id="CHEBI:18391"/>
        <dbReference type="EC" id="3.1.1.17"/>
    </reaction>
</comment>
<dbReference type="Proteomes" id="UP001168821">
    <property type="component" value="Unassembled WGS sequence"/>
</dbReference>
<dbReference type="Gene3D" id="2.120.10.30">
    <property type="entry name" value="TolB, C-terminal domain"/>
    <property type="match status" value="1"/>
</dbReference>
<reference evidence="17" key="1">
    <citation type="journal article" date="2023" name="G3 (Bethesda)">
        <title>Whole genome assemblies of Zophobas morio and Tenebrio molitor.</title>
        <authorList>
            <person name="Kaur S."/>
            <person name="Stinson S.A."/>
            <person name="diCenzo G.C."/>
        </authorList>
    </citation>
    <scope>NUCLEOTIDE SEQUENCE</scope>
    <source>
        <strain evidence="17">QUZm001</strain>
    </source>
</reference>
<dbReference type="InterPro" id="IPR005511">
    <property type="entry name" value="SMP-30"/>
</dbReference>
<sequence length="307" mass="33522">MPTVEKITESCGLGEGPHWDIPSQSLLFIDVVGNRILKYTPSTKKLIKVPVAKRPTFIIPVEGKTNEFLLSQENELVVVSWDGESENVKIVQKICEVAASAESRKTFNDAKCDSSGRLWTGTFTIGDDFFKTQPVGNLYSIDATKQLKNHADKIHCSNGIAFNNKTKKMFYIDSLAGSVDQFDFDISSGTISNRKVWFTLQKVSIPGVPDGMTMDSEGNLWVAVFGGSCVLKIDGYKCETLLDTVKIPAENVTSVAFGGPNLDELYVTTAYIGSEETKPSDLAAGAIYRVTGLEVKGVPAVNFRLTV</sequence>
<evidence type="ECO:0000256" key="10">
    <source>
        <dbReference type="ARBA" id="ARBA00022723"/>
    </source>
</evidence>
<evidence type="ECO:0000259" key="16">
    <source>
        <dbReference type="Pfam" id="PF08450"/>
    </source>
</evidence>
<dbReference type="Pfam" id="PF08450">
    <property type="entry name" value="SGL"/>
    <property type="match status" value="1"/>
</dbReference>
<keyword evidence="18" id="KW-1185">Reference proteome</keyword>
<dbReference type="FunFam" id="2.120.10.30:FF:000027">
    <property type="entry name" value="Regucalcin homologue"/>
    <property type="match status" value="1"/>
</dbReference>
<dbReference type="PRINTS" id="PR01790">
    <property type="entry name" value="SMP30FAMILY"/>
</dbReference>
<feature type="binding site" evidence="15">
    <location>
        <position position="15"/>
    </location>
    <ligand>
        <name>a divalent metal cation</name>
        <dbReference type="ChEBI" id="CHEBI:60240"/>
    </ligand>
</feature>
<accession>A0AA38MFA9</accession>
<dbReference type="PANTHER" id="PTHR10907:SF66">
    <property type="entry name" value="MIP34848P1-RELATED"/>
    <property type="match status" value="1"/>
</dbReference>
<keyword evidence="12" id="KW-0106">Calcium</keyword>
<dbReference type="EMBL" id="JALNTZ010000004">
    <property type="protein sequence ID" value="KAJ3654203.1"/>
    <property type="molecule type" value="Genomic_DNA"/>
</dbReference>
<feature type="domain" description="SMP-30/Gluconolactonase/LRE-like region" evidence="16">
    <location>
        <begin position="13"/>
        <end position="270"/>
    </location>
</feature>
<feature type="active site" description="Proton donor/acceptor" evidence="14">
    <location>
        <position position="210"/>
    </location>
</feature>
<dbReference type="GO" id="GO:0004341">
    <property type="term" value="F:gluconolactonase activity"/>
    <property type="evidence" value="ECO:0007669"/>
    <property type="project" value="UniProtKB-EC"/>
</dbReference>
<keyword evidence="15" id="KW-0862">Zinc</keyword>
<organism evidence="17 18">
    <name type="scientific">Zophobas morio</name>
    <dbReference type="NCBI Taxonomy" id="2755281"/>
    <lineage>
        <taxon>Eukaryota</taxon>
        <taxon>Metazoa</taxon>
        <taxon>Ecdysozoa</taxon>
        <taxon>Arthropoda</taxon>
        <taxon>Hexapoda</taxon>
        <taxon>Insecta</taxon>
        <taxon>Pterygota</taxon>
        <taxon>Neoptera</taxon>
        <taxon>Endopterygota</taxon>
        <taxon>Coleoptera</taxon>
        <taxon>Polyphaga</taxon>
        <taxon>Cucujiformia</taxon>
        <taxon>Tenebrionidae</taxon>
        <taxon>Zophobas</taxon>
    </lineage>
</organism>
<evidence type="ECO:0000256" key="11">
    <source>
        <dbReference type="ARBA" id="ARBA00022801"/>
    </source>
</evidence>
<evidence type="ECO:0000256" key="3">
    <source>
        <dbReference type="ARBA" id="ARBA00001936"/>
    </source>
</evidence>
<dbReference type="SUPFAM" id="SSF63829">
    <property type="entry name" value="Calcium-dependent phosphotriesterase"/>
    <property type="match status" value="1"/>
</dbReference>
<gene>
    <name evidence="17" type="ORF">Zmor_013407</name>
</gene>
<comment type="cofactor">
    <cofactor evidence="15">
        <name>Zn(2+)</name>
        <dbReference type="ChEBI" id="CHEBI:29105"/>
    </cofactor>
    <text evidence="15">Binds 1 divalent metal cation per subunit.</text>
</comment>
<comment type="caution">
    <text evidence="17">The sequence shown here is derived from an EMBL/GenBank/DDBJ whole genome shotgun (WGS) entry which is preliminary data.</text>
</comment>
<comment type="similarity">
    <text evidence="6">Belongs to the SMP-30/CGR1 family.</text>
</comment>
<evidence type="ECO:0000256" key="13">
    <source>
        <dbReference type="ARBA" id="ARBA00032464"/>
    </source>
</evidence>
<evidence type="ECO:0000313" key="17">
    <source>
        <dbReference type="EMBL" id="KAJ3654203.1"/>
    </source>
</evidence>
<comment type="subcellular location">
    <subcellularLocation>
        <location evidence="5">Cytoplasm</location>
    </subcellularLocation>
</comment>
<dbReference type="GO" id="GO:0019853">
    <property type="term" value="P:L-ascorbic acid biosynthetic process"/>
    <property type="evidence" value="ECO:0007669"/>
    <property type="project" value="TreeGrafter"/>
</dbReference>
<comment type="cofactor">
    <cofactor evidence="2">
        <name>Ca(2+)</name>
        <dbReference type="ChEBI" id="CHEBI:29108"/>
    </cofactor>
</comment>
<evidence type="ECO:0000256" key="5">
    <source>
        <dbReference type="ARBA" id="ARBA00004496"/>
    </source>
</evidence>
<dbReference type="GO" id="GO:0005737">
    <property type="term" value="C:cytoplasm"/>
    <property type="evidence" value="ECO:0007669"/>
    <property type="project" value="UniProtKB-SubCell"/>
</dbReference>
<evidence type="ECO:0000256" key="6">
    <source>
        <dbReference type="ARBA" id="ARBA00008853"/>
    </source>
</evidence>
<evidence type="ECO:0000313" key="18">
    <source>
        <dbReference type="Proteomes" id="UP001168821"/>
    </source>
</evidence>
<feature type="binding site" evidence="15">
    <location>
        <position position="108"/>
    </location>
    <ligand>
        <name>substrate</name>
    </ligand>
</feature>